<dbReference type="EMBL" id="CP012543">
    <property type="protein sequence ID" value="QCD46012.1"/>
    <property type="molecule type" value="Genomic_DNA"/>
</dbReference>
<proteinExistence type="predicted"/>
<dbReference type="RefSeq" id="WP_004318731.1">
    <property type="nucleotide sequence ID" value="NZ_CP012543.1"/>
</dbReference>
<dbReference type="KEGG" id="crx:CRECT_0315"/>
<name>A0A6G5QK79_CAMRE</name>
<evidence type="ECO:0000313" key="1">
    <source>
        <dbReference type="EMBL" id="QCD46012.1"/>
    </source>
</evidence>
<reference evidence="1 2" key="1">
    <citation type="submission" date="2016-07" db="EMBL/GenBank/DDBJ databases">
        <title>Comparative genomics of the Campylobacter concisus group.</title>
        <authorList>
            <person name="Miller W.G."/>
            <person name="Yee E."/>
            <person name="Chapman M.H."/>
            <person name="Huynh S."/>
            <person name="Bono J.L."/>
            <person name="On S.L.W."/>
            <person name="StLeger J."/>
            <person name="Foster G."/>
            <person name="Parker C.T."/>
        </authorList>
    </citation>
    <scope>NUCLEOTIDE SEQUENCE [LARGE SCALE GENOMIC DNA]</scope>
    <source>
        <strain evidence="1 2">ATCC 33238</strain>
    </source>
</reference>
<organism evidence="1 2">
    <name type="scientific">Campylobacter rectus</name>
    <name type="common">Wolinella recta</name>
    <dbReference type="NCBI Taxonomy" id="203"/>
    <lineage>
        <taxon>Bacteria</taxon>
        <taxon>Pseudomonadati</taxon>
        <taxon>Campylobacterota</taxon>
        <taxon>Epsilonproteobacteria</taxon>
        <taxon>Campylobacterales</taxon>
        <taxon>Campylobacteraceae</taxon>
        <taxon>Campylobacter</taxon>
    </lineage>
</organism>
<dbReference type="AlphaFoldDB" id="A0A6G5QK79"/>
<evidence type="ECO:0008006" key="3">
    <source>
        <dbReference type="Google" id="ProtNLM"/>
    </source>
</evidence>
<sequence>MNKILLCIFAALMVGCFGGPKPLVDGEGRVYHADNHYKSFEEPVEIKTYVLNTPQQTYVGEAFVSIKKILNKVETYDVFKADKNFEVDWVIETPFVTDDIFTVQGRYFVDNEEYLVISNNKLNKYYQLLLDKNLNAKGVLRYTRSLNALDSLYIIDKDVKFSPKDINFKKETFRKEEKIKDGMRYELIYTGCIGDNITMVYREYTADDMARPAFSQNLSYSTKQRRIRFQNLSIEIISADNEKIKFKVLSDS</sequence>
<dbReference type="PROSITE" id="PS51257">
    <property type="entry name" value="PROKAR_LIPOPROTEIN"/>
    <property type="match status" value="1"/>
</dbReference>
<accession>A0A6G5QK79</accession>
<dbReference type="Proteomes" id="UP000502377">
    <property type="component" value="Chromosome"/>
</dbReference>
<protein>
    <recommendedName>
        <fullName evidence="3">Lipoprotein</fullName>
    </recommendedName>
</protein>
<gene>
    <name evidence="1" type="ORF">CRECT_0315</name>
</gene>
<evidence type="ECO:0000313" key="2">
    <source>
        <dbReference type="Proteomes" id="UP000502377"/>
    </source>
</evidence>